<accession>A0A0A9XB52</accession>
<dbReference type="EMBL" id="GBHO01027581">
    <property type="protein sequence ID" value="JAG16023.1"/>
    <property type="molecule type" value="Transcribed_RNA"/>
</dbReference>
<organism evidence="1">
    <name type="scientific">Lygus hesperus</name>
    <name type="common">Western plant bug</name>
    <dbReference type="NCBI Taxonomy" id="30085"/>
    <lineage>
        <taxon>Eukaryota</taxon>
        <taxon>Metazoa</taxon>
        <taxon>Ecdysozoa</taxon>
        <taxon>Arthropoda</taxon>
        <taxon>Hexapoda</taxon>
        <taxon>Insecta</taxon>
        <taxon>Pterygota</taxon>
        <taxon>Neoptera</taxon>
        <taxon>Paraneoptera</taxon>
        <taxon>Hemiptera</taxon>
        <taxon>Heteroptera</taxon>
        <taxon>Panheteroptera</taxon>
        <taxon>Cimicomorpha</taxon>
        <taxon>Miridae</taxon>
        <taxon>Mirini</taxon>
        <taxon>Lygus</taxon>
    </lineage>
</organism>
<sequence>MPKRQTSPAQTNQTNTVPINLEKFLQPERLDADPAKPDAAKKWTHWKRTFTGFLAVNEATSGEVKLQLLINHVSPDLYLYVSNSTTYDSAIQALEDIFIKPKNIIYARHCLATRRQNPGESLDQYLLALNILSDDCDFKAVSAPQNKEESTRDAFI</sequence>
<gene>
    <name evidence="1" type="primary">lgrA</name>
    <name evidence="1" type="ORF">CM83_9020</name>
</gene>
<reference evidence="1" key="1">
    <citation type="journal article" date="2014" name="PLoS ONE">
        <title>Transcriptome-Based Identification of ABC Transporters in the Western Tarnished Plant Bug Lygus hesperus.</title>
        <authorList>
            <person name="Hull J.J."/>
            <person name="Chaney K."/>
            <person name="Geib S.M."/>
            <person name="Fabrick J.A."/>
            <person name="Brent C.S."/>
            <person name="Walsh D."/>
            <person name="Lavine L.C."/>
        </authorList>
    </citation>
    <scope>NUCLEOTIDE SEQUENCE</scope>
</reference>
<reference evidence="1" key="2">
    <citation type="submission" date="2014-07" db="EMBL/GenBank/DDBJ databases">
        <authorList>
            <person name="Hull J."/>
        </authorList>
    </citation>
    <scope>NUCLEOTIDE SEQUENCE</scope>
</reference>
<name>A0A0A9XB52_LYGHE</name>
<feature type="non-terminal residue" evidence="1">
    <location>
        <position position="156"/>
    </location>
</feature>
<evidence type="ECO:0000313" key="1">
    <source>
        <dbReference type="EMBL" id="JAG16023.1"/>
    </source>
</evidence>
<dbReference type="AlphaFoldDB" id="A0A0A9XB52"/>
<protein>
    <submittedName>
        <fullName evidence="1">Linear gramicidin synthase subunit A</fullName>
    </submittedName>
</protein>
<proteinExistence type="predicted"/>